<organism evidence="12">
    <name type="scientific">uncultured Alphaproteobacteria bacterium</name>
    <dbReference type="NCBI Taxonomy" id="91750"/>
    <lineage>
        <taxon>Bacteria</taxon>
        <taxon>Pseudomonadati</taxon>
        <taxon>Pseudomonadota</taxon>
        <taxon>Alphaproteobacteria</taxon>
        <taxon>environmental samples</taxon>
    </lineage>
</organism>
<comment type="pathway">
    <text evidence="2 9">Amino-acid biosynthesis; L-arginine biosynthesis [regulation].</text>
</comment>
<dbReference type="GO" id="GO:0005737">
    <property type="term" value="C:cytoplasm"/>
    <property type="evidence" value="ECO:0007669"/>
    <property type="project" value="UniProtKB-SubCell"/>
</dbReference>
<dbReference type="PANTHER" id="PTHR34471:SF1">
    <property type="entry name" value="ARGININE REPRESSOR"/>
    <property type="match status" value="1"/>
</dbReference>
<keyword evidence="9" id="KW-0028">Amino-acid biosynthesis</keyword>
<dbReference type="HAMAP" id="MF_00173">
    <property type="entry name" value="Arg_repressor"/>
    <property type="match status" value="1"/>
</dbReference>
<dbReference type="InterPro" id="IPR036388">
    <property type="entry name" value="WH-like_DNA-bd_sf"/>
</dbReference>
<evidence type="ECO:0000256" key="6">
    <source>
        <dbReference type="ARBA" id="ARBA00023015"/>
    </source>
</evidence>
<feature type="domain" description="Arginine repressor DNA-binding" evidence="10">
    <location>
        <begin position="4"/>
        <end position="64"/>
    </location>
</feature>
<evidence type="ECO:0000256" key="8">
    <source>
        <dbReference type="ARBA" id="ARBA00023163"/>
    </source>
</evidence>
<evidence type="ECO:0000259" key="10">
    <source>
        <dbReference type="Pfam" id="PF01316"/>
    </source>
</evidence>
<dbReference type="GO" id="GO:0006526">
    <property type="term" value="P:L-arginine biosynthetic process"/>
    <property type="evidence" value="ECO:0007669"/>
    <property type="project" value="UniProtKB-UniPathway"/>
</dbReference>
<evidence type="ECO:0000256" key="9">
    <source>
        <dbReference type="HAMAP-Rule" id="MF_00173"/>
    </source>
</evidence>
<dbReference type="GO" id="GO:1900079">
    <property type="term" value="P:regulation of arginine biosynthetic process"/>
    <property type="evidence" value="ECO:0007669"/>
    <property type="project" value="UniProtKB-UniRule"/>
</dbReference>
<dbReference type="GO" id="GO:0034618">
    <property type="term" value="F:arginine binding"/>
    <property type="evidence" value="ECO:0007669"/>
    <property type="project" value="InterPro"/>
</dbReference>
<evidence type="ECO:0000313" key="12">
    <source>
        <dbReference type="EMBL" id="QIM10704.1"/>
    </source>
</evidence>
<comment type="similarity">
    <text evidence="3 9">Belongs to the ArgR family.</text>
</comment>
<dbReference type="GO" id="GO:0051259">
    <property type="term" value="P:protein complex oligomerization"/>
    <property type="evidence" value="ECO:0007669"/>
    <property type="project" value="InterPro"/>
</dbReference>
<dbReference type="InterPro" id="IPR036390">
    <property type="entry name" value="WH_DNA-bd_sf"/>
</dbReference>
<evidence type="ECO:0000256" key="7">
    <source>
        <dbReference type="ARBA" id="ARBA00023125"/>
    </source>
</evidence>
<dbReference type="SUPFAM" id="SSF55252">
    <property type="entry name" value="C-terminal domain of arginine repressor"/>
    <property type="match status" value="1"/>
</dbReference>
<evidence type="ECO:0000256" key="3">
    <source>
        <dbReference type="ARBA" id="ARBA00008316"/>
    </source>
</evidence>
<evidence type="ECO:0000256" key="5">
    <source>
        <dbReference type="ARBA" id="ARBA00022490"/>
    </source>
</evidence>
<dbReference type="Gene3D" id="1.10.10.10">
    <property type="entry name" value="Winged helix-like DNA-binding domain superfamily/Winged helix DNA-binding domain"/>
    <property type="match status" value="1"/>
</dbReference>
<keyword evidence="9" id="KW-0678">Repressor</keyword>
<sequence length="140" mass="15277">MDIKEAIISILAAKKISTQEEVAQELQKQGLQVKQSTISRQFKSLGVYKALADGVVFYKVPAVGGNNKVGHFIKSVRHNEAVIVVKTNDGAANLVGDVIDKLDLPEILGVIAGDNTIFITTSSIRDIERTCKILKDRINM</sequence>
<protein>
    <recommendedName>
        <fullName evidence="4 9">Arginine repressor</fullName>
    </recommendedName>
</protein>
<keyword evidence="6 9" id="KW-0805">Transcription regulation</keyword>
<evidence type="ECO:0000259" key="11">
    <source>
        <dbReference type="Pfam" id="PF02863"/>
    </source>
</evidence>
<dbReference type="Pfam" id="PF01316">
    <property type="entry name" value="Arg_repressor"/>
    <property type="match status" value="1"/>
</dbReference>
<proteinExistence type="inferred from homology"/>
<dbReference type="PANTHER" id="PTHR34471">
    <property type="entry name" value="ARGININE REPRESSOR"/>
    <property type="match status" value="1"/>
</dbReference>
<dbReference type="AlphaFoldDB" id="A0A6G8F389"/>
<reference evidence="12" key="1">
    <citation type="journal article" date="2020" name="J. ISSAAS">
        <title>Lactobacilli and other gastrointestinal microbiota of Peromyscus leucopus, reservoir host for agents of Lyme disease and other zoonoses in North America.</title>
        <authorList>
            <person name="Milovic A."/>
            <person name="Bassam K."/>
            <person name="Shao H."/>
            <person name="Chatzistamou I."/>
            <person name="Tufts D.M."/>
            <person name="Diuk-Wasser M."/>
            <person name="Barbour A.G."/>
        </authorList>
    </citation>
    <scope>NUCLEOTIDE SEQUENCE</scope>
    <source>
        <strain evidence="12">LL90</strain>
    </source>
</reference>
<dbReference type="Pfam" id="PF02863">
    <property type="entry name" value="Arg_repressor_C"/>
    <property type="match status" value="1"/>
</dbReference>
<name>A0A6G8F389_9PROT</name>
<evidence type="ECO:0000256" key="1">
    <source>
        <dbReference type="ARBA" id="ARBA00004496"/>
    </source>
</evidence>
<dbReference type="GO" id="GO:0003700">
    <property type="term" value="F:DNA-binding transcription factor activity"/>
    <property type="evidence" value="ECO:0007669"/>
    <property type="project" value="UniProtKB-UniRule"/>
</dbReference>
<feature type="domain" description="Arginine repressor C-terminal" evidence="11">
    <location>
        <begin position="71"/>
        <end position="135"/>
    </location>
</feature>
<dbReference type="UniPathway" id="UPA00068"/>
<keyword evidence="9" id="KW-0055">Arginine biosynthesis</keyword>
<evidence type="ECO:0000256" key="4">
    <source>
        <dbReference type="ARBA" id="ARBA00021148"/>
    </source>
</evidence>
<accession>A0A6G8F389</accession>
<gene>
    <name evidence="9 12" type="primary">argR</name>
    <name evidence="12" type="ORF">PlAlph_5960</name>
</gene>
<keyword evidence="5 9" id="KW-0963">Cytoplasm</keyword>
<dbReference type="EMBL" id="MN990732">
    <property type="protein sequence ID" value="QIM10704.1"/>
    <property type="molecule type" value="Genomic_DNA"/>
</dbReference>
<evidence type="ECO:0000256" key="2">
    <source>
        <dbReference type="ARBA" id="ARBA00005040"/>
    </source>
</evidence>
<dbReference type="Gene3D" id="3.30.1360.40">
    <property type="match status" value="1"/>
</dbReference>
<comment type="subcellular location">
    <subcellularLocation>
        <location evidence="1 9">Cytoplasm</location>
    </subcellularLocation>
</comment>
<dbReference type="PRINTS" id="PR01467">
    <property type="entry name" value="ARGREPRESSOR"/>
</dbReference>
<keyword evidence="8 9" id="KW-0804">Transcription</keyword>
<comment type="function">
    <text evidence="9">Regulates arginine biosynthesis genes.</text>
</comment>
<dbReference type="InterPro" id="IPR001669">
    <property type="entry name" value="Arg_repress"/>
</dbReference>
<keyword evidence="7 9" id="KW-0238">DNA-binding</keyword>
<dbReference type="InterPro" id="IPR020899">
    <property type="entry name" value="Arg_repress_C"/>
</dbReference>
<dbReference type="GO" id="GO:0003677">
    <property type="term" value="F:DNA binding"/>
    <property type="evidence" value="ECO:0007669"/>
    <property type="project" value="UniProtKB-KW"/>
</dbReference>
<dbReference type="SUPFAM" id="SSF46785">
    <property type="entry name" value="Winged helix' DNA-binding domain"/>
    <property type="match status" value="1"/>
</dbReference>
<dbReference type="InterPro" id="IPR020900">
    <property type="entry name" value="Arg_repress_DNA-bd"/>
</dbReference>
<dbReference type="InterPro" id="IPR036251">
    <property type="entry name" value="Arg_repress_C_sf"/>
</dbReference>